<name>A0A8C9ZSQ5_SANLU</name>
<reference evidence="2" key="1">
    <citation type="submission" date="2025-08" db="UniProtKB">
        <authorList>
            <consortium name="Ensembl"/>
        </authorList>
    </citation>
    <scope>IDENTIFICATION</scope>
</reference>
<dbReference type="GeneTree" id="ENSGT00990000205322"/>
<feature type="region of interest" description="Disordered" evidence="1">
    <location>
        <begin position="71"/>
        <end position="97"/>
    </location>
</feature>
<dbReference type="Gene3D" id="3.30.70.1820">
    <property type="entry name" value="L1 transposable element, RRM domain"/>
    <property type="match status" value="1"/>
</dbReference>
<dbReference type="Proteomes" id="UP000694568">
    <property type="component" value="Unplaced"/>
</dbReference>
<dbReference type="AlphaFoldDB" id="A0A8C9ZSQ5"/>
<feature type="compositionally biased region" description="Basic residues" evidence="1">
    <location>
        <begin position="71"/>
        <end position="83"/>
    </location>
</feature>
<dbReference type="Ensembl" id="ENSSLUT00000043377.1">
    <property type="protein sequence ID" value="ENSSLUP00000042050.1"/>
    <property type="gene ID" value="ENSSLUG00000018641.1"/>
</dbReference>
<evidence type="ECO:0000256" key="1">
    <source>
        <dbReference type="SAM" id="MobiDB-lite"/>
    </source>
</evidence>
<sequence>MTVTPLKPTLPLRTTHKQTAWYGRPRPVIIRFHRFQIKELVIPKARKRGELLYNGHKIRLYDDYSPDLLKQRRGSAQKARRPTGKVPGMPDGQPALG</sequence>
<organism evidence="2 3">
    <name type="scientific">Sander lucioperca</name>
    <name type="common">Pike-perch</name>
    <name type="synonym">Perca lucioperca</name>
    <dbReference type="NCBI Taxonomy" id="283035"/>
    <lineage>
        <taxon>Eukaryota</taxon>
        <taxon>Metazoa</taxon>
        <taxon>Chordata</taxon>
        <taxon>Craniata</taxon>
        <taxon>Vertebrata</taxon>
        <taxon>Euteleostomi</taxon>
        <taxon>Actinopterygii</taxon>
        <taxon>Neopterygii</taxon>
        <taxon>Teleostei</taxon>
        <taxon>Neoteleostei</taxon>
        <taxon>Acanthomorphata</taxon>
        <taxon>Eupercaria</taxon>
        <taxon>Perciformes</taxon>
        <taxon>Percoidei</taxon>
        <taxon>Percidae</taxon>
        <taxon>Luciopercinae</taxon>
        <taxon>Sander</taxon>
    </lineage>
</organism>
<accession>A0A8C9ZSQ5</accession>
<reference evidence="2" key="2">
    <citation type="submission" date="2025-09" db="UniProtKB">
        <authorList>
            <consortium name="Ensembl"/>
        </authorList>
    </citation>
    <scope>IDENTIFICATION</scope>
</reference>
<proteinExistence type="predicted"/>
<protein>
    <submittedName>
        <fullName evidence="2">Uncharacterized protein</fullName>
    </submittedName>
</protein>
<keyword evidence="3" id="KW-1185">Reference proteome</keyword>
<evidence type="ECO:0000313" key="2">
    <source>
        <dbReference type="Ensembl" id="ENSSLUP00000042050.1"/>
    </source>
</evidence>
<evidence type="ECO:0000313" key="3">
    <source>
        <dbReference type="Proteomes" id="UP000694568"/>
    </source>
</evidence>